<dbReference type="Gene3D" id="3.30.300.30">
    <property type="match status" value="1"/>
</dbReference>
<dbReference type="PANTHER" id="PTHR43767:SF1">
    <property type="entry name" value="NONRIBOSOMAL PEPTIDE SYNTHASE PES1 (EUROFUNG)-RELATED"/>
    <property type="match status" value="1"/>
</dbReference>
<dbReference type="InterPro" id="IPR000873">
    <property type="entry name" value="AMP-dep_synth/lig_dom"/>
</dbReference>
<name>A0A1B4Z9B1_9ACTN</name>
<dbReference type="Pfam" id="PF00501">
    <property type="entry name" value="AMP-binding"/>
    <property type="match status" value="1"/>
</dbReference>
<dbReference type="AlphaFoldDB" id="A0A1B4Z9B1"/>
<dbReference type="GO" id="GO:0016878">
    <property type="term" value="F:acid-thiol ligase activity"/>
    <property type="evidence" value="ECO:0007669"/>
    <property type="project" value="UniProtKB-ARBA"/>
</dbReference>
<dbReference type="PANTHER" id="PTHR43767">
    <property type="entry name" value="LONG-CHAIN-FATTY-ACID--COA LIGASE"/>
    <property type="match status" value="1"/>
</dbReference>
<dbReference type="EMBL" id="LC095592">
    <property type="protein sequence ID" value="BAV56017.1"/>
    <property type="molecule type" value="Genomic_DNA"/>
</dbReference>
<evidence type="ECO:0000259" key="1">
    <source>
        <dbReference type="Pfam" id="PF00501"/>
    </source>
</evidence>
<protein>
    <submittedName>
        <fullName evidence="2">ATP-dependent b-aminoacyl-ACP synthetase</fullName>
    </submittedName>
</protein>
<dbReference type="InterPro" id="IPR042099">
    <property type="entry name" value="ANL_N_sf"/>
</dbReference>
<dbReference type="Gene3D" id="3.40.50.12780">
    <property type="entry name" value="N-terminal domain of ligase-like"/>
    <property type="match status" value="1"/>
</dbReference>
<proteinExistence type="predicted"/>
<dbReference type="SUPFAM" id="SSF56801">
    <property type="entry name" value="Acetyl-CoA synthetase-like"/>
    <property type="match status" value="1"/>
</dbReference>
<accession>A0A1B4Z9B1</accession>
<organism evidence="2">
    <name type="scientific">Actinomadura fulva subsp. indica</name>
    <dbReference type="NCBI Taxonomy" id="1752060"/>
    <lineage>
        <taxon>Bacteria</taxon>
        <taxon>Bacillati</taxon>
        <taxon>Actinomycetota</taxon>
        <taxon>Actinomycetes</taxon>
        <taxon>Streptosporangiales</taxon>
        <taxon>Thermomonosporaceae</taxon>
        <taxon>Actinomadura</taxon>
    </lineage>
</organism>
<feature type="domain" description="AMP-dependent synthetase/ligase" evidence="1">
    <location>
        <begin position="40"/>
        <end position="386"/>
    </location>
</feature>
<dbReference type="SMR" id="A0A1B4Z9B1"/>
<reference evidence="2" key="1">
    <citation type="journal article" date="2016" name="Biosci. Biotechnol. Biochem.">
        <title>Identification of the Fluvirucin B2 (Sch 38518) Biosynthetic Gene Cluster from Actinomadura fulva subsp. indica ATCC 53714: substrate Specificity of the ?-Amino Acid Selective Adenylating Enzyme FlvN.</title>
        <authorList>
            <person name="Miyanaga A."/>
            <person name="Hayakawa Y."/>
            <person name="Numakura M."/>
            <person name="Hashimoto J."/>
            <person name="Teruya K."/>
            <person name="Hirano T."/>
            <person name="Shin-ya K."/>
            <person name="Kudo F."/>
            <person name="Eguchi T."/>
        </authorList>
    </citation>
    <scope>NUCLEOTIDE SEQUENCE</scope>
    <source>
        <strain evidence="2">ATCC 53714</strain>
    </source>
</reference>
<sequence length="524" mass="56237">MRPGCRRKFLSPARGGRLELNSSISTAYTLRSRLIHEMLDEAAAADPDGVSVRDARGPWSYRRVVELSHAFAAWLASKGVEPGDRIIVQLPNARETVPIIYGASRLGAVFVPLNPGMKAYHLRSVLEDSEPKLVIGGGKALQETADVPVHGIDDLWSEVAAFAGGPAPDQPAEARPEDVAVLMYTSGSTAAPKAVVCPHAQVTFAASAINAVLGYRPGDVVFCRSPMSFDYGLYQIFLSALGHAELVMAGDGPDLALLSQLQECGATVVPIVPSLGAMLTTLGRRAPGSAPAVRMFTSTGAALPAATIEGLRECFPGARVVRMYGVTECKRVTIMEPELDRERPDSVGRPLPGIQVLILGDDGSPLPAGETGEIVVAGPNVMAGYWRAPELTARVYRRDEATGETRLHTGDYGFLDEDGYLYFEGRRDDMFKRKGTRMSTTEIEAAAMDIPGIRAAAVLPPGDGHDLAILVEGDLAPHAVLRELAQRLEPAKVPAVCRVLPFFPLTLNGKNERKELVRFLDESP</sequence>
<gene>
    <name evidence="2" type="primary">flvN</name>
</gene>
<dbReference type="InterPro" id="IPR045851">
    <property type="entry name" value="AMP-bd_C_sf"/>
</dbReference>
<evidence type="ECO:0000313" key="2">
    <source>
        <dbReference type="EMBL" id="BAV56017.1"/>
    </source>
</evidence>
<dbReference type="InterPro" id="IPR050237">
    <property type="entry name" value="ATP-dep_AMP-bd_enzyme"/>
</dbReference>